<dbReference type="EMBL" id="BMWG01000011">
    <property type="protein sequence ID" value="GGZ39798.1"/>
    <property type="molecule type" value="Genomic_DNA"/>
</dbReference>
<comment type="caution">
    <text evidence="1">The sequence shown here is derived from an EMBL/GenBank/DDBJ whole genome shotgun (WGS) entry which is preliminary data.</text>
</comment>
<reference evidence="1" key="2">
    <citation type="submission" date="2020-09" db="EMBL/GenBank/DDBJ databases">
        <authorList>
            <person name="Sun Q."/>
            <person name="Ohkuma M."/>
        </authorList>
    </citation>
    <scope>NUCLEOTIDE SEQUENCE</scope>
    <source>
        <strain evidence="1">JCM 4988</strain>
    </source>
</reference>
<reference evidence="1" key="1">
    <citation type="journal article" date="2014" name="Int. J. Syst. Evol. Microbiol.">
        <title>Complete genome sequence of Corynebacterium casei LMG S-19264T (=DSM 44701T), isolated from a smear-ripened cheese.</title>
        <authorList>
            <consortium name="US DOE Joint Genome Institute (JGI-PGF)"/>
            <person name="Walter F."/>
            <person name="Albersmeier A."/>
            <person name="Kalinowski J."/>
            <person name="Ruckert C."/>
        </authorList>
    </citation>
    <scope>NUCLEOTIDE SEQUENCE</scope>
    <source>
        <strain evidence="1">JCM 4988</strain>
    </source>
</reference>
<evidence type="ECO:0000313" key="1">
    <source>
        <dbReference type="EMBL" id="GGZ39798.1"/>
    </source>
</evidence>
<sequence length="316" mass="33156">MGGVSDSNFDLAVGVGGDALDSGLQKAYELHRDAFRGSVTPDPIEGTAYTFAWDFLDAPALVLTPPDEDLWNEMIKADGVTALPDSGVLQFVAQRLQADCKVADTALPRVTGKVTVALRLTLDGGGGITAVPLGVWLENLPDGPTSIIVKNVVVPTLLTQGTTLLKGLKIPAQNLFGQTVALNVVRVDVIPTHLVLASTVTTTAGQSPAARPEPVDWPTDKQVFTLISKGLLTTLLTASVKHYENTQLAKGDKTIQYLASARWDATFRQAVNLTVGADPTTASAGVDIDWHAELDLVPLSPDGSGGCALSKAGHES</sequence>
<organism evidence="1 2">
    <name type="scientific">Streptomyces inusitatus</name>
    <dbReference type="NCBI Taxonomy" id="68221"/>
    <lineage>
        <taxon>Bacteria</taxon>
        <taxon>Bacillati</taxon>
        <taxon>Actinomycetota</taxon>
        <taxon>Actinomycetes</taxon>
        <taxon>Kitasatosporales</taxon>
        <taxon>Streptomycetaceae</taxon>
        <taxon>Streptomyces</taxon>
    </lineage>
</organism>
<dbReference type="Proteomes" id="UP000630936">
    <property type="component" value="Unassembled WGS sequence"/>
</dbReference>
<keyword evidence="2" id="KW-1185">Reference proteome</keyword>
<dbReference type="AlphaFoldDB" id="A0A918UW49"/>
<proteinExistence type="predicted"/>
<name>A0A918UW49_9ACTN</name>
<protein>
    <submittedName>
        <fullName evidence="1">Uncharacterized protein</fullName>
    </submittedName>
</protein>
<evidence type="ECO:0000313" key="2">
    <source>
        <dbReference type="Proteomes" id="UP000630936"/>
    </source>
</evidence>
<accession>A0A918UW49</accession>
<gene>
    <name evidence="1" type="ORF">GCM10010387_37690</name>
</gene>